<keyword evidence="1" id="KW-0378">Hydrolase</keyword>
<keyword evidence="1" id="KW-0067">ATP-binding</keyword>
<dbReference type="OrthoDB" id="10007484at2759"/>
<evidence type="ECO:0000313" key="7">
    <source>
        <dbReference type="Proteomes" id="UP000186601"/>
    </source>
</evidence>
<reference evidence="6 7" key="1">
    <citation type="submission" date="2018-02" db="EMBL/GenBank/DDBJ databases">
        <title>Genome sequence of the basidiomycete white-rot fungus Phlebia centrifuga.</title>
        <authorList>
            <person name="Granchi Z."/>
            <person name="Peng M."/>
            <person name="de Vries R.P."/>
            <person name="Hilden K."/>
            <person name="Makela M.R."/>
            <person name="Grigoriev I."/>
            <person name="Riley R."/>
        </authorList>
    </citation>
    <scope>NUCLEOTIDE SEQUENCE [LARGE SCALE GENOMIC DNA]</scope>
    <source>
        <strain evidence="6 7">FBCC195</strain>
    </source>
</reference>
<keyword evidence="7" id="KW-1185">Reference proteome</keyword>
<dbReference type="STRING" id="98765.A0A2R6QM28"/>
<keyword evidence="1" id="KW-0227">DNA damage</keyword>
<dbReference type="GO" id="GO:0005524">
    <property type="term" value="F:ATP binding"/>
    <property type="evidence" value="ECO:0007669"/>
    <property type="project" value="UniProtKB-KW"/>
</dbReference>
<comment type="similarity">
    <text evidence="1">Belongs to the helicase family.</text>
</comment>
<dbReference type="GO" id="GO:0006310">
    <property type="term" value="P:DNA recombination"/>
    <property type="evidence" value="ECO:0007669"/>
    <property type="project" value="UniProtKB-KW"/>
</dbReference>
<dbReference type="InterPro" id="IPR027417">
    <property type="entry name" value="P-loop_NTPase"/>
</dbReference>
<feature type="domain" description="Helitron helicase-like" evidence="4">
    <location>
        <begin position="402"/>
        <end position="625"/>
    </location>
</feature>
<proteinExistence type="inferred from homology"/>
<dbReference type="SUPFAM" id="SSF52540">
    <property type="entry name" value="P-loop containing nucleoside triphosphate hydrolases"/>
    <property type="match status" value="2"/>
</dbReference>
<gene>
    <name evidence="6" type="ORF">PHLCEN_2v3373</name>
</gene>
<evidence type="ECO:0000259" key="4">
    <source>
        <dbReference type="Pfam" id="PF14214"/>
    </source>
</evidence>
<dbReference type="Pfam" id="PF05970">
    <property type="entry name" value="PIF1"/>
    <property type="match status" value="1"/>
</dbReference>
<protein>
    <recommendedName>
        <fullName evidence="1">ATP-dependent DNA helicase</fullName>
        <ecNumber evidence="1">5.6.2.3</ecNumber>
    </recommendedName>
</protein>
<dbReference type="InterPro" id="IPR051055">
    <property type="entry name" value="PIF1_helicase"/>
</dbReference>
<sequence length="1836" mass="206414">IMAEGSTVASLTKEDLDVLTVAEIRGIISHRLAIPRSHHSSKALLLEWILARADVGLIETLAAVIQVKLADRLSKREQQKRKNTEQVRSQRKAARVEAIEQRTNHDPNLYLDLPSEDVLHRCYESYIEATSDAAVKLSICAVCARELIPKDDSVSNIALSDIPNTGRLIPLLPHPEHDLYNCMLLEPKAVSTDNAGRRHAAICGTCHDQLEKNLTPVLSLANGLWIGRVPWELQVLTVPEQMLVAQLYPRVYVFKLFPKDPHVRPDASSLQRGMRGNVSTYDQDIPGIASMVGGRLLPRPLEILSSVITVTFIGKGQARKEMFKSIFRVRRDVVHHALTCLKRINPYYADIEINEARLACLPQDDVPDEIGDLIRQTADTGIIDAEAPGYVPEHREVDFGAHLRWALQYHDRRFRVRETFPFLGFGILQKRDALSQAHIQMRRADFERDAQVMSTVTVDKLKAAQREEERGQPISDHAIRVVRKHLHATAGRVLGTDQARFRMRSEMRSTTIEYGPPSMWVTINPADSDDPVAQALLGEQISLDNFLATAPGPSKQRRMENIAKDPYGSARFFHFTIQAIIETLLQVKVSKYQVHANPGIFGEVAAYFGTVEAQGRGTLHLHMLVWLKNTPTTDELEQLFQLETFRSKMRTFIQANVRAYLPGLESAASVKAIPTDSQVSYSRLLAPSSPGYSKDVKAFELRLARSLQVHTCKVRRCLLTNKDGKLVCKRKAPWQIAAEDFVKECGQWGPKRLYGFVNGWNPAILLHARCNNDCKILTNGAETKNITFYVTGYAAKKQGRNFNLSAILAEGFAYHVNHPNADYLDRMRDNQRLMLFRLIQTINREQELASCMVMSYLMGWGDVYRSHQYTSVYWSAFVMLLKKTFPDIQQPVTAGSIASHPTVDDNTTSVNHPEAQHEVDEHPELGHEQIIQRTETQEEDRIDDMITINLNGGGQISARSQVTDYRFRGEELDDYSVYEFFMNTYEMPKSKGKEVAAAEEDQRHPSSQAEAPRRRGRTANVRSPYLSEHPNATQKERVVRTPRHRNLVNFVGRFFPSREDPTIHEFYCASMLMLLKPWRNVATDLKCSNQSWMEGLQFFLQEQGAADGLIQRRVSGIQTFHDSRAAALRDHENADQLPLDDVEVGGVMRGIDDVEFDDNSQAGQSGNNITEESLQALICSQIPAREQHHARKAIEVAKGARVFPQRASEWTVIATDVGNATGGEIVQLAEWKAQMERNVVQQNAVAPSNGTVEASDALVQPLVAIPNRPNHAQPPSVQPSAPIRADGILQAADPSMLKADQFRAFDIVRWHLAQTLNGLKPPPLRMILYGEGGTGKSKVIQTITEEFVQRAVKSTLVKAAYTGVAASIIDGKTTHTIAGLSVRQRGDTLSDVSKSKLQQFWKDKRYLIIDEVSMIGKSFLVDIERNVSIGMQGGEGFLAGQSFGGLNVILCGDYHQFPPVAKGKEEYLFEPADITHHQEQSIIGRRLYEEFSVVVILHQQMRVTDEVWRDLLVHLRNGQVQSRHIACLRSLIINRPGCEANFTELPWKNASLVTPRHAVRTLWNEHAARKWCKESGNQLFVCSAEDRIREGKGGPSPYLSLAERYAVVARHKTATRRRKQDLPRTVELAKGMKVLVTSNLETDLDLTNGARGEIIDIILDPDESAVGTDGVVHLKYLPVYVLVRMERTRASQLPGLDPGVIPVEPMTTTMQIKLGTHAGKEIKRTVRRRQYPITPAYAFTDYRAQGQTLPYVVVDIATPPSGTLSLFNLYVALSRSSGRQTIRLLRDFDEKLFMQAHDAELILEDERLGQLDSVTMDWWRQVGGVARMEEAEIETE</sequence>
<dbReference type="GO" id="GO:0000723">
    <property type="term" value="P:telomere maintenance"/>
    <property type="evidence" value="ECO:0007669"/>
    <property type="project" value="InterPro"/>
</dbReference>
<feature type="compositionally biased region" description="Basic and acidic residues" evidence="2">
    <location>
        <begin position="992"/>
        <end position="1004"/>
    </location>
</feature>
<feature type="domain" description="DNA helicase Pif1-like DEAD-box helicase" evidence="3">
    <location>
        <begin position="1326"/>
        <end position="1505"/>
    </location>
</feature>
<feature type="region of interest" description="Disordered" evidence="2">
    <location>
        <begin position="992"/>
        <end position="1038"/>
    </location>
</feature>
<dbReference type="EMBL" id="MLYV02000326">
    <property type="protein sequence ID" value="PSS10460.1"/>
    <property type="molecule type" value="Genomic_DNA"/>
</dbReference>
<evidence type="ECO:0000259" key="5">
    <source>
        <dbReference type="Pfam" id="PF20209"/>
    </source>
</evidence>
<dbReference type="Pfam" id="PF20209">
    <property type="entry name" value="DUF6570"/>
    <property type="match status" value="1"/>
</dbReference>
<dbReference type="InterPro" id="IPR025476">
    <property type="entry name" value="Helitron_helicase-like"/>
</dbReference>
<evidence type="ECO:0000256" key="2">
    <source>
        <dbReference type="SAM" id="MobiDB-lite"/>
    </source>
</evidence>
<organism evidence="6 7">
    <name type="scientific">Hermanssonia centrifuga</name>
    <dbReference type="NCBI Taxonomy" id="98765"/>
    <lineage>
        <taxon>Eukaryota</taxon>
        <taxon>Fungi</taxon>
        <taxon>Dikarya</taxon>
        <taxon>Basidiomycota</taxon>
        <taxon>Agaricomycotina</taxon>
        <taxon>Agaricomycetes</taxon>
        <taxon>Polyporales</taxon>
        <taxon>Meruliaceae</taxon>
        <taxon>Hermanssonia</taxon>
    </lineage>
</organism>
<comment type="caution">
    <text evidence="6">The sequence shown here is derived from an EMBL/GenBank/DDBJ whole genome shotgun (WGS) entry which is preliminary data.</text>
</comment>
<dbReference type="InterPro" id="IPR046700">
    <property type="entry name" value="DUF6570"/>
</dbReference>
<dbReference type="GO" id="GO:0016887">
    <property type="term" value="F:ATP hydrolysis activity"/>
    <property type="evidence" value="ECO:0007669"/>
    <property type="project" value="RHEA"/>
</dbReference>
<feature type="domain" description="DUF6570" evidence="5">
    <location>
        <begin position="215"/>
        <end position="358"/>
    </location>
</feature>
<feature type="region of interest" description="Disordered" evidence="2">
    <location>
        <begin position="75"/>
        <end position="96"/>
    </location>
</feature>
<evidence type="ECO:0000256" key="1">
    <source>
        <dbReference type="RuleBase" id="RU363044"/>
    </source>
</evidence>
<dbReference type="Pfam" id="PF14214">
    <property type="entry name" value="Helitron_like_N"/>
    <property type="match status" value="1"/>
</dbReference>
<dbReference type="EC" id="5.6.2.3" evidence="1"/>
<keyword evidence="1" id="KW-0234">DNA repair</keyword>
<dbReference type="Gene3D" id="3.40.50.300">
    <property type="entry name" value="P-loop containing nucleotide triphosphate hydrolases"/>
    <property type="match status" value="1"/>
</dbReference>
<dbReference type="PANTHER" id="PTHR47642">
    <property type="entry name" value="ATP-DEPENDENT DNA HELICASE"/>
    <property type="match status" value="1"/>
</dbReference>
<keyword evidence="1" id="KW-0347">Helicase</keyword>
<accession>A0A2R6QM28</accession>
<dbReference type="GO" id="GO:0006281">
    <property type="term" value="P:DNA repair"/>
    <property type="evidence" value="ECO:0007669"/>
    <property type="project" value="UniProtKB-KW"/>
</dbReference>
<dbReference type="InterPro" id="IPR010285">
    <property type="entry name" value="DNA_helicase_pif1-like_DEAD"/>
</dbReference>
<evidence type="ECO:0000313" key="6">
    <source>
        <dbReference type="EMBL" id="PSS10460.1"/>
    </source>
</evidence>
<dbReference type="Proteomes" id="UP000186601">
    <property type="component" value="Unassembled WGS sequence"/>
</dbReference>
<feature type="compositionally biased region" description="Basic and acidic residues" evidence="2">
    <location>
        <begin position="75"/>
        <end position="85"/>
    </location>
</feature>
<keyword evidence="1" id="KW-0547">Nucleotide-binding</keyword>
<name>A0A2R6QM28_9APHY</name>
<dbReference type="PANTHER" id="PTHR47642:SF6">
    <property type="entry name" value="ATP-DEPENDENT DNA HELICASE"/>
    <property type="match status" value="1"/>
</dbReference>
<feature type="non-terminal residue" evidence="6">
    <location>
        <position position="1"/>
    </location>
</feature>
<dbReference type="GO" id="GO:0043139">
    <property type="term" value="F:5'-3' DNA helicase activity"/>
    <property type="evidence" value="ECO:0007669"/>
    <property type="project" value="UniProtKB-EC"/>
</dbReference>
<evidence type="ECO:0000259" key="3">
    <source>
        <dbReference type="Pfam" id="PF05970"/>
    </source>
</evidence>
<comment type="catalytic activity">
    <reaction evidence="1">
        <text>ATP + H2O = ADP + phosphate + H(+)</text>
        <dbReference type="Rhea" id="RHEA:13065"/>
        <dbReference type="ChEBI" id="CHEBI:15377"/>
        <dbReference type="ChEBI" id="CHEBI:15378"/>
        <dbReference type="ChEBI" id="CHEBI:30616"/>
        <dbReference type="ChEBI" id="CHEBI:43474"/>
        <dbReference type="ChEBI" id="CHEBI:456216"/>
        <dbReference type="EC" id="5.6.2.3"/>
    </reaction>
</comment>
<keyword evidence="1" id="KW-0233">DNA recombination</keyword>
<comment type="cofactor">
    <cofactor evidence="1">
        <name>Mg(2+)</name>
        <dbReference type="ChEBI" id="CHEBI:18420"/>
    </cofactor>
</comment>